<name>A0ABT8KS88_9BACT</name>
<dbReference type="Pfam" id="PF07883">
    <property type="entry name" value="Cupin_2"/>
    <property type="match status" value="1"/>
</dbReference>
<dbReference type="EMBL" id="JAUJEA010000004">
    <property type="protein sequence ID" value="MDN5202503.1"/>
    <property type="molecule type" value="Genomic_DNA"/>
</dbReference>
<evidence type="ECO:0000313" key="2">
    <source>
        <dbReference type="EMBL" id="MDN5202503.1"/>
    </source>
</evidence>
<dbReference type="InterPro" id="IPR011051">
    <property type="entry name" value="RmlC_Cupin_sf"/>
</dbReference>
<dbReference type="RefSeq" id="WP_346752527.1">
    <property type="nucleotide sequence ID" value="NZ_JAUJEA010000004.1"/>
</dbReference>
<dbReference type="InterPro" id="IPR014710">
    <property type="entry name" value="RmlC-like_jellyroll"/>
</dbReference>
<organism evidence="2 3">
    <name type="scientific">Splendidivirga corallicola</name>
    <dbReference type="NCBI Taxonomy" id="3051826"/>
    <lineage>
        <taxon>Bacteria</taxon>
        <taxon>Pseudomonadati</taxon>
        <taxon>Bacteroidota</taxon>
        <taxon>Cytophagia</taxon>
        <taxon>Cytophagales</taxon>
        <taxon>Splendidivirgaceae</taxon>
        <taxon>Splendidivirga</taxon>
    </lineage>
</organism>
<feature type="domain" description="Cupin type-2" evidence="1">
    <location>
        <begin position="47"/>
        <end position="93"/>
    </location>
</feature>
<evidence type="ECO:0000313" key="3">
    <source>
        <dbReference type="Proteomes" id="UP001172082"/>
    </source>
</evidence>
<dbReference type="Gene3D" id="2.60.120.10">
    <property type="entry name" value="Jelly Rolls"/>
    <property type="match status" value="1"/>
</dbReference>
<dbReference type="SUPFAM" id="SSF51182">
    <property type="entry name" value="RmlC-like cupins"/>
    <property type="match status" value="1"/>
</dbReference>
<dbReference type="Proteomes" id="UP001172082">
    <property type="component" value="Unassembled WGS sequence"/>
</dbReference>
<keyword evidence="3" id="KW-1185">Reference proteome</keyword>
<gene>
    <name evidence="2" type="ORF">QQ008_14040</name>
</gene>
<sequence length="114" mass="13161">MKKTEMIFSKDIIAKHPSADIPVDGVTSRLIQAGQQQFIFMEFNQDVEVPKHSHNAQWGVVLDGEMEITIDGQTLFLKKGDTYYIKKDAIHSAKIKKGYKQLTLFDQKDRYKEK</sequence>
<reference evidence="2" key="1">
    <citation type="submission" date="2023-06" db="EMBL/GenBank/DDBJ databases">
        <title>Genomic of Parafulvivirga corallium.</title>
        <authorList>
            <person name="Wang G."/>
        </authorList>
    </citation>
    <scope>NUCLEOTIDE SEQUENCE</scope>
    <source>
        <strain evidence="2">BMA10</strain>
    </source>
</reference>
<protein>
    <submittedName>
        <fullName evidence="2">Cupin domain-containing protein</fullName>
    </submittedName>
</protein>
<evidence type="ECO:0000259" key="1">
    <source>
        <dbReference type="Pfam" id="PF07883"/>
    </source>
</evidence>
<proteinExistence type="predicted"/>
<accession>A0ABT8KS88</accession>
<comment type="caution">
    <text evidence="2">The sequence shown here is derived from an EMBL/GenBank/DDBJ whole genome shotgun (WGS) entry which is preliminary data.</text>
</comment>
<dbReference type="InterPro" id="IPR013096">
    <property type="entry name" value="Cupin_2"/>
</dbReference>